<organism evidence="1">
    <name type="scientific">Arundo donax</name>
    <name type="common">Giant reed</name>
    <name type="synonym">Donax arundinaceus</name>
    <dbReference type="NCBI Taxonomy" id="35708"/>
    <lineage>
        <taxon>Eukaryota</taxon>
        <taxon>Viridiplantae</taxon>
        <taxon>Streptophyta</taxon>
        <taxon>Embryophyta</taxon>
        <taxon>Tracheophyta</taxon>
        <taxon>Spermatophyta</taxon>
        <taxon>Magnoliopsida</taxon>
        <taxon>Liliopsida</taxon>
        <taxon>Poales</taxon>
        <taxon>Poaceae</taxon>
        <taxon>PACMAD clade</taxon>
        <taxon>Arundinoideae</taxon>
        <taxon>Arundineae</taxon>
        <taxon>Arundo</taxon>
    </lineage>
</organism>
<reference evidence="1" key="2">
    <citation type="journal article" date="2015" name="Data Brief">
        <title>Shoot transcriptome of the giant reed, Arundo donax.</title>
        <authorList>
            <person name="Barrero R.A."/>
            <person name="Guerrero F.D."/>
            <person name="Moolhuijzen P."/>
            <person name="Goolsby J.A."/>
            <person name="Tidwell J."/>
            <person name="Bellgard S.E."/>
            <person name="Bellgard M.I."/>
        </authorList>
    </citation>
    <scope>NUCLEOTIDE SEQUENCE</scope>
    <source>
        <tissue evidence="1">Shoot tissue taken approximately 20 cm above the soil surface</tissue>
    </source>
</reference>
<accession>A0A0A9GYI8</accession>
<name>A0A0A9GYI8_ARUDO</name>
<proteinExistence type="predicted"/>
<dbReference type="AlphaFoldDB" id="A0A0A9GYI8"/>
<evidence type="ECO:0000313" key="1">
    <source>
        <dbReference type="EMBL" id="JAE25663.1"/>
    </source>
</evidence>
<reference evidence="1" key="1">
    <citation type="submission" date="2014-09" db="EMBL/GenBank/DDBJ databases">
        <authorList>
            <person name="Magalhaes I.L.F."/>
            <person name="Oliveira U."/>
            <person name="Santos F.R."/>
            <person name="Vidigal T.H.D.A."/>
            <person name="Brescovit A.D."/>
            <person name="Santos A.J."/>
        </authorList>
    </citation>
    <scope>NUCLEOTIDE SEQUENCE</scope>
    <source>
        <tissue evidence="1">Shoot tissue taken approximately 20 cm above the soil surface</tissue>
    </source>
</reference>
<dbReference type="EMBL" id="GBRH01172233">
    <property type="protein sequence ID" value="JAE25663.1"/>
    <property type="molecule type" value="Transcribed_RNA"/>
</dbReference>
<protein>
    <submittedName>
        <fullName evidence="1">Uncharacterized protein</fullName>
    </submittedName>
</protein>
<sequence length="21" mass="2307">MCCTATCKQQAWSSRANTDNS</sequence>